<dbReference type="PIRSF" id="PIRSF006643">
    <property type="entry name" value="NDUA6"/>
    <property type="match status" value="1"/>
</dbReference>
<dbReference type="PANTHER" id="PTHR12964:SF0">
    <property type="entry name" value="NADH DEHYDROGENASE [UBIQUINONE] 1 ALPHA SUBCOMPLEX SUBUNIT 6"/>
    <property type="match status" value="1"/>
</dbReference>
<name>A0A9P0HG96_NEZVI</name>
<dbReference type="InterPro" id="IPR016488">
    <property type="entry name" value="NADH_Ub_cplx-1_asu_su-6"/>
</dbReference>
<evidence type="ECO:0000313" key="15">
    <source>
        <dbReference type="EMBL" id="CAH1401519.1"/>
    </source>
</evidence>
<keyword evidence="16" id="KW-1185">Reference proteome</keyword>
<keyword evidence="8" id="KW-0249">Electron transport</keyword>
<keyword evidence="7" id="KW-0999">Mitochondrion inner membrane</keyword>
<dbReference type="PANTHER" id="PTHR12964">
    <property type="entry name" value="NADH-UBIQUINONE OXIDOREDUCTASE B14 SUBUNIT"/>
    <property type="match status" value="1"/>
</dbReference>
<evidence type="ECO:0000256" key="11">
    <source>
        <dbReference type="ARBA" id="ARBA00030213"/>
    </source>
</evidence>
<dbReference type="Proteomes" id="UP001152798">
    <property type="component" value="Chromosome 5"/>
</dbReference>
<evidence type="ECO:0000259" key="14">
    <source>
        <dbReference type="Pfam" id="PF05347"/>
    </source>
</evidence>
<keyword evidence="9" id="KW-0496">Mitochondrion</keyword>
<comment type="function">
    <text evidence="13">Accessory subunit of the mitochondrial membrane respiratory chain NADH dehydrogenase (Complex I), that is believed to be not involved in catalysis. Required for proper complex I assembly. Complex I functions in the transfer of electrons from NADH to the respiratory chain. The immediate electron acceptor for the enzyme is believed to be ubiquinone.</text>
</comment>
<gene>
    <name evidence="15" type="ORF">NEZAVI_LOCUS10528</name>
</gene>
<evidence type="ECO:0000256" key="1">
    <source>
        <dbReference type="ARBA" id="ARBA00004443"/>
    </source>
</evidence>
<dbReference type="CDD" id="cd20266">
    <property type="entry name" value="Complex1_LYR_NDUFA6_LYRM6"/>
    <property type="match status" value="1"/>
</dbReference>
<dbReference type="Pfam" id="PF05347">
    <property type="entry name" value="Complex1_LYR"/>
    <property type="match status" value="1"/>
</dbReference>
<dbReference type="EMBL" id="OV725081">
    <property type="protein sequence ID" value="CAH1401519.1"/>
    <property type="molecule type" value="Genomic_DNA"/>
</dbReference>
<dbReference type="InterPro" id="IPR045299">
    <property type="entry name" value="Complex1_LYR_NDUFA6_LYRM6"/>
</dbReference>
<protein>
    <recommendedName>
        <fullName evidence="4">NADH dehydrogenase [ubiquinone] 1 alpha subcomplex subunit 6</fullName>
    </recommendedName>
    <alternativeName>
        <fullName evidence="11">Complex I-B14</fullName>
    </alternativeName>
    <alternativeName>
        <fullName evidence="12">NADH-ubiquinone oxidoreductase B14 subunit</fullName>
    </alternativeName>
</protein>
<comment type="similarity">
    <text evidence="2">Belongs to the complex I LYR family.</text>
</comment>
<reference evidence="15" key="1">
    <citation type="submission" date="2022-01" db="EMBL/GenBank/DDBJ databases">
        <authorList>
            <person name="King R."/>
        </authorList>
    </citation>
    <scope>NUCLEOTIDE SEQUENCE</scope>
</reference>
<evidence type="ECO:0000313" key="16">
    <source>
        <dbReference type="Proteomes" id="UP001152798"/>
    </source>
</evidence>
<evidence type="ECO:0000256" key="10">
    <source>
        <dbReference type="ARBA" id="ARBA00023136"/>
    </source>
</evidence>
<comment type="subcellular location">
    <subcellularLocation>
        <location evidence="1">Mitochondrion inner membrane</location>
        <topology evidence="1">Peripheral membrane protein</topology>
        <orientation evidence="1">Matrix side</orientation>
    </subcellularLocation>
</comment>
<evidence type="ECO:0000256" key="2">
    <source>
        <dbReference type="ARBA" id="ARBA00009508"/>
    </source>
</evidence>
<dbReference type="GO" id="GO:0045271">
    <property type="term" value="C:respiratory chain complex I"/>
    <property type="evidence" value="ECO:0007669"/>
    <property type="project" value="InterPro"/>
</dbReference>
<evidence type="ECO:0000256" key="5">
    <source>
        <dbReference type="ARBA" id="ARBA00022448"/>
    </source>
</evidence>
<comment type="subunit">
    <text evidence="3">Mammalian complex I is composed of 45 different subunits.</text>
</comment>
<evidence type="ECO:0000256" key="8">
    <source>
        <dbReference type="ARBA" id="ARBA00022982"/>
    </source>
</evidence>
<evidence type="ECO:0000256" key="9">
    <source>
        <dbReference type="ARBA" id="ARBA00023128"/>
    </source>
</evidence>
<proteinExistence type="inferred from homology"/>
<accession>A0A9P0HG96</accession>
<keyword evidence="6" id="KW-0679">Respiratory chain</keyword>
<keyword evidence="5" id="KW-0813">Transport</keyword>
<organism evidence="15 16">
    <name type="scientific">Nezara viridula</name>
    <name type="common">Southern green stink bug</name>
    <name type="synonym">Cimex viridulus</name>
    <dbReference type="NCBI Taxonomy" id="85310"/>
    <lineage>
        <taxon>Eukaryota</taxon>
        <taxon>Metazoa</taxon>
        <taxon>Ecdysozoa</taxon>
        <taxon>Arthropoda</taxon>
        <taxon>Hexapoda</taxon>
        <taxon>Insecta</taxon>
        <taxon>Pterygota</taxon>
        <taxon>Neoptera</taxon>
        <taxon>Paraneoptera</taxon>
        <taxon>Hemiptera</taxon>
        <taxon>Heteroptera</taxon>
        <taxon>Panheteroptera</taxon>
        <taxon>Pentatomomorpha</taxon>
        <taxon>Pentatomoidea</taxon>
        <taxon>Pentatomidae</taxon>
        <taxon>Pentatominae</taxon>
        <taxon>Nezara</taxon>
    </lineage>
</organism>
<evidence type="ECO:0000256" key="7">
    <source>
        <dbReference type="ARBA" id="ARBA00022792"/>
    </source>
</evidence>
<evidence type="ECO:0000256" key="6">
    <source>
        <dbReference type="ARBA" id="ARBA00022660"/>
    </source>
</evidence>
<evidence type="ECO:0000256" key="12">
    <source>
        <dbReference type="ARBA" id="ARBA00032352"/>
    </source>
</evidence>
<dbReference type="AlphaFoldDB" id="A0A9P0HG96"/>
<evidence type="ECO:0000256" key="13">
    <source>
        <dbReference type="ARBA" id="ARBA00046116"/>
    </source>
</evidence>
<dbReference type="GO" id="GO:0005743">
    <property type="term" value="C:mitochondrial inner membrane"/>
    <property type="evidence" value="ECO:0007669"/>
    <property type="project" value="UniProtKB-SubCell"/>
</dbReference>
<evidence type="ECO:0000256" key="4">
    <source>
        <dbReference type="ARBA" id="ARBA00016386"/>
    </source>
</evidence>
<keyword evidence="10" id="KW-0472">Membrane</keyword>
<evidence type="ECO:0000256" key="3">
    <source>
        <dbReference type="ARBA" id="ARBA00011790"/>
    </source>
</evidence>
<dbReference type="OrthoDB" id="14535at2759"/>
<dbReference type="InterPro" id="IPR008011">
    <property type="entry name" value="Complex1_LYR_dom"/>
</dbReference>
<sequence>MAASELARKGPKLVKPILSIDHGEARRRVLNLYKTWYRQIPYIVLDFDIPKNIEQCRAKLREEFRKNAHVKDVRVIDMLVIKGQMELKETVHGWKTKGHVMTFFKDTQEPKPEGFLAKFISGTN</sequence>
<dbReference type="GO" id="GO:0006979">
    <property type="term" value="P:response to oxidative stress"/>
    <property type="evidence" value="ECO:0007669"/>
    <property type="project" value="TreeGrafter"/>
</dbReference>
<feature type="domain" description="Complex 1 LYR protein" evidence="14">
    <location>
        <begin position="36"/>
        <end position="89"/>
    </location>
</feature>